<reference evidence="1 2" key="1">
    <citation type="submission" date="2015-01" db="EMBL/GenBank/DDBJ databases">
        <title>Genome Sequence of Magnetospirillum magnetotacticum Strain MS-1.</title>
        <authorList>
            <person name="Marinov G.K."/>
            <person name="Smalley M.D."/>
            <person name="DeSalvo G."/>
        </authorList>
    </citation>
    <scope>NUCLEOTIDE SEQUENCE [LARGE SCALE GENOMIC DNA]</scope>
    <source>
        <strain evidence="1 2">MS-1</strain>
    </source>
</reference>
<dbReference type="EMBL" id="JXSL01000035">
    <property type="protein sequence ID" value="KIL96746.1"/>
    <property type="molecule type" value="Genomic_DNA"/>
</dbReference>
<evidence type="ECO:0000313" key="2">
    <source>
        <dbReference type="Proteomes" id="UP000031971"/>
    </source>
</evidence>
<organism evidence="1 2">
    <name type="scientific">Paramagnetospirillum magnetotacticum MS-1</name>
    <dbReference type="NCBI Taxonomy" id="272627"/>
    <lineage>
        <taxon>Bacteria</taxon>
        <taxon>Pseudomonadati</taxon>
        <taxon>Pseudomonadota</taxon>
        <taxon>Alphaproteobacteria</taxon>
        <taxon>Rhodospirillales</taxon>
        <taxon>Magnetospirillaceae</taxon>
        <taxon>Paramagnetospirillum</taxon>
    </lineage>
</organism>
<sequence>MIAAIKNEVGASPLWATTSVQLRTEGKEDEIAEGLARSKLTTFTRILPVKQAELLTIYFEDADAAERFRAELVPSHKADGAPAQIYRLP</sequence>
<dbReference type="AlphaFoldDB" id="A0A0C2UV95"/>
<name>A0A0C2UV95_PARME</name>
<gene>
    <name evidence="1" type="ORF">CCC_01612</name>
</gene>
<accession>A0A0C2UV95</accession>
<dbReference type="Proteomes" id="UP000031971">
    <property type="component" value="Unassembled WGS sequence"/>
</dbReference>
<keyword evidence="2" id="KW-1185">Reference proteome</keyword>
<protein>
    <submittedName>
        <fullName evidence="1">Uncharacterized protein</fullName>
    </submittedName>
</protein>
<comment type="caution">
    <text evidence="1">The sequence shown here is derived from an EMBL/GenBank/DDBJ whole genome shotgun (WGS) entry which is preliminary data.</text>
</comment>
<proteinExistence type="predicted"/>
<evidence type="ECO:0000313" key="1">
    <source>
        <dbReference type="EMBL" id="KIL96746.1"/>
    </source>
</evidence>